<dbReference type="Proteomes" id="UP000504629">
    <property type="component" value="Unplaced"/>
</dbReference>
<dbReference type="InterPro" id="IPR036621">
    <property type="entry name" value="Anticodon-bd_dom_sf"/>
</dbReference>
<sequence>MKTEILKVLNLKKFFQMINNNATKIDFTLLKPSQVLMKNIHVNWLRFTLGKTQKHMPVYLNRKTFELCDKNIPFGFITIDKQSTEILTHNLRSVYPEETSKLALNIIIPQKDIMKNFIQWQRYRKYWWSSITTTPSLFSINDMKLENNEANVDILAKFPFGSFPVERITITCDDNESNNYRLSCTMSLENALFIILLDGLSNYSKEEYLRLHRKITPYKIAFGFNFEDNKNKERLSKLVQVLFNKLEGNQIAALLPSIPMSLDSQIKENLQMGVTYTAIVDETTLENGIFQLLNSSTMLKEQVHVADFHEYASSLFNY</sequence>
<dbReference type="CTD" id="136040168"/>
<dbReference type="InterPro" id="IPR045864">
    <property type="entry name" value="aa-tRNA-synth_II/BPL/LPL"/>
</dbReference>
<organism evidence="2 3">
    <name type="scientific">Bombyx mandarina</name>
    <name type="common">Wild silk moth</name>
    <name type="synonym">Wild silkworm</name>
    <dbReference type="NCBI Taxonomy" id="7092"/>
    <lineage>
        <taxon>Eukaryota</taxon>
        <taxon>Metazoa</taxon>
        <taxon>Ecdysozoa</taxon>
        <taxon>Arthropoda</taxon>
        <taxon>Hexapoda</taxon>
        <taxon>Insecta</taxon>
        <taxon>Pterygota</taxon>
        <taxon>Neoptera</taxon>
        <taxon>Endopterygota</taxon>
        <taxon>Lepidoptera</taxon>
        <taxon>Glossata</taxon>
        <taxon>Ditrysia</taxon>
        <taxon>Bombycoidea</taxon>
        <taxon>Bombycidae</taxon>
        <taxon>Bombycinae</taxon>
        <taxon>Bombyx</taxon>
    </lineage>
</organism>
<dbReference type="Pfam" id="PF03129">
    <property type="entry name" value="HGTP_anticodon"/>
    <property type="match status" value="1"/>
</dbReference>
<dbReference type="AlphaFoldDB" id="A0A6J2KNY2"/>
<dbReference type="OrthoDB" id="5394539at2759"/>
<feature type="domain" description="Anticodon-binding" evidence="1">
    <location>
        <begin position="230"/>
        <end position="312"/>
    </location>
</feature>
<protein>
    <submittedName>
        <fullName evidence="3">DNA polymerase subunit gamma-2, mitochondrial</fullName>
    </submittedName>
</protein>
<dbReference type="InterPro" id="IPR004154">
    <property type="entry name" value="Anticodon-bd"/>
</dbReference>
<evidence type="ECO:0000259" key="1">
    <source>
        <dbReference type="Pfam" id="PF03129"/>
    </source>
</evidence>
<dbReference type="GeneID" id="114253259"/>
<evidence type="ECO:0000313" key="3">
    <source>
        <dbReference type="RefSeq" id="XP_028043860.1"/>
    </source>
</evidence>
<dbReference type="RefSeq" id="XP_028043860.1">
    <property type="nucleotide sequence ID" value="XM_028188059.1"/>
</dbReference>
<dbReference type="KEGG" id="bman:114253259"/>
<dbReference type="Gene3D" id="3.40.50.800">
    <property type="entry name" value="Anticodon-binding domain"/>
    <property type="match status" value="1"/>
</dbReference>
<evidence type="ECO:0000313" key="2">
    <source>
        <dbReference type="Proteomes" id="UP000504629"/>
    </source>
</evidence>
<name>A0A6J2KNY2_BOMMA</name>
<keyword evidence="2" id="KW-1185">Reference proteome</keyword>
<proteinExistence type="predicted"/>
<dbReference type="Gene3D" id="3.30.930.10">
    <property type="entry name" value="Bira Bifunctional Protein, Domain 2"/>
    <property type="match status" value="1"/>
</dbReference>
<reference evidence="3" key="1">
    <citation type="submission" date="2025-08" db="UniProtKB">
        <authorList>
            <consortium name="RefSeq"/>
        </authorList>
    </citation>
    <scope>IDENTIFICATION</scope>
    <source>
        <tissue evidence="3">Silk gland</tissue>
    </source>
</reference>
<dbReference type="SUPFAM" id="SSF52954">
    <property type="entry name" value="Class II aaRS ABD-related"/>
    <property type="match status" value="1"/>
</dbReference>
<gene>
    <name evidence="3" type="primary">LOC114253259</name>
</gene>
<accession>A0A6J2KNY2</accession>